<dbReference type="Gene3D" id="3.40.630.30">
    <property type="match status" value="1"/>
</dbReference>
<dbReference type="Pfam" id="PF13302">
    <property type="entry name" value="Acetyltransf_3"/>
    <property type="match status" value="1"/>
</dbReference>
<dbReference type="AlphaFoldDB" id="C7MHX1"/>
<dbReference type="InterPro" id="IPR016181">
    <property type="entry name" value="Acyl_CoA_acyltransferase"/>
</dbReference>
<protein>
    <submittedName>
        <fullName evidence="2">Acetyltransferase, ribosomal protein N-acetylase</fullName>
    </submittedName>
</protein>
<dbReference type="InterPro" id="IPR051531">
    <property type="entry name" value="N-acetyltransferase"/>
</dbReference>
<keyword evidence="2" id="KW-0687">Ribonucleoprotein</keyword>
<dbReference type="GO" id="GO:0005840">
    <property type="term" value="C:ribosome"/>
    <property type="evidence" value="ECO:0007669"/>
    <property type="project" value="UniProtKB-KW"/>
</dbReference>
<keyword evidence="2" id="KW-0808">Transferase</keyword>
<dbReference type="SUPFAM" id="SSF55729">
    <property type="entry name" value="Acyl-CoA N-acyltransferases (Nat)"/>
    <property type="match status" value="1"/>
</dbReference>
<keyword evidence="3" id="KW-1185">Reference proteome</keyword>
<name>C7MHX1_BRAFD</name>
<reference evidence="2 3" key="1">
    <citation type="journal article" date="2009" name="Stand. Genomic Sci.">
        <title>Complete genome sequence of Brachybacterium faecium type strain (Schefferle 6-10).</title>
        <authorList>
            <person name="Lapidus A."/>
            <person name="Pukall R."/>
            <person name="Labuttii K."/>
            <person name="Copeland A."/>
            <person name="Del Rio T.G."/>
            <person name="Nolan M."/>
            <person name="Chen F."/>
            <person name="Lucas S."/>
            <person name="Tice H."/>
            <person name="Cheng J.F."/>
            <person name="Bruce D."/>
            <person name="Goodwin L."/>
            <person name="Pitluck S."/>
            <person name="Rohde M."/>
            <person name="Goker M."/>
            <person name="Pati A."/>
            <person name="Ivanova N."/>
            <person name="Mavrommatis K."/>
            <person name="Chen A."/>
            <person name="Palaniappan K."/>
            <person name="D'haeseleer P."/>
            <person name="Chain P."/>
            <person name="Bristow J."/>
            <person name="Eisen J.A."/>
            <person name="Markowitz V."/>
            <person name="Hugenholtz P."/>
            <person name="Kyrpides N.C."/>
            <person name="Klenk H.P."/>
        </authorList>
    </citation>
    <scope>NUCLEOTIDE SEQUENCE [LARGE SCALE GENOMIC DNA]</scope>
    <source>
        <strain evidence="3">ATCC 43885 / DSM 4810 / JCM 11609 / LMG 19847 / NBRC 14762 / NCIMB 9860 / 6-10</strain>
    </source>
</reference>
<organism evidence="2 3">
    <name type="scientific">Brachybacterium faecium (strain ATCC 43885 / DSM 4810 / JCM 11609 / LMG 19847 / NBRC 14762 / NCIMB 9860 / 6-10)</name>
    <dbReference type="NCBI Taxonomy" id="446465"/>
    <lineage>
        <taxon>Bacteria</taxon>
        <taxon>Bacillati</taxon>
        <taxon>Actinomycetota</taxon>
        <taxon>Actinomycetes</taxon>
        <taxon>Micrococcales</taxon>
        <taxon>Dermabacteraceae</taxon>
        <taxon>Brachybacterium</taxon>
    </lineage>
</organism>
<dbReference type="GO" id="GO:0016747">
    <property type="term" value="F:acyltransferase activity, transferring groups other than amino-acyl groups"/>
    <property type="evidence" value="ECO:0007669"/>
    <property type="project" value="InterPro"/>
</dbReference>
<feature type="domain" description="N-acetyltransferase" evidence="1">
    <location>
        <begin position="12"/>
        <end position="168"/>
    </location>
</feature>
<dbReference type="Proteomes" id="UP000001919">
    <property type="component" value="Chromosome"/>
</dbReference>
<proteinExistence type="predicted"/>
<dbReference type="eggNOG" id="COG1670">
    <property type="taxonomic scope" value="Bacteria"/>
</dbReference>
<dbReference type="STRING" id="446465.Bfae_28760"/>
<dbReference type="InterPro" id="IPR000182">
    <property type="entry name" value="GNAT_dom"/>
</dbReference>
<sequence>MPLTFPLHSDRLDLRPFETSDLEAAHRVYGDAEVMRHVGEGGAVGREGSAALIAAYREHQARHGFAFWAVIERASGQLIGDAGLEVTAEGVELGYTLARAWWGQGLATEAAQRCVQAAFGPLGLTRLVAVVDPANPASAGVLGRLGFREERVVTAHGRPHRLFALPRPAPSPRRRGQSK</sequence>
<evidence type="ECO:0000313" key="2">
    <source>
        <dbReference type="EMBL" id="ACU86638.1"/>
    </source>
</evidence>
<dbReference type="PANTHER" id="PTHR43792">
    <property type="entry name" value="GNAT FAMILY, PUTATIVE (AFU_ORTHOLOGUE AFUA_3G00765)-RELATED-RELATED"/>
    <property type="match status" value="1"/>
</dbReference>
<gene>
    <name evidence="2" type="ordered locus">Bfae_28760</name>
</gene>
<dbReference type="KEGG" id="bfa:Bfae_28760"/>
<keyword evidence="2" id="KW-0689">Ribosomal protein</keyword>
<accession>C7MHX1</accession>
<dbReference type="PATRIC" id="fig|446465.5.peg.2838"/>
<evidence type="ECO:0000313" key="3">
    <source>
        <dbReference type="Proteomes" id="UP000001919"/>
    </source>
</evidence>
<dbReference type="EMBL" id="CP001643">
    <property type="protein sequence ID" value="ACU86638.1"/>
    <property type="molecule type" value="Genomic_DNA"/>
</dbReference>
<dbReference type="PROSITE" id="PS51186">
    <property type="entry name" value="GNAT"/>
    <property type="match status" value="1"/>
</dbReference>
<dbReference type="PANTHER" id="PTHR43792:SF1">
    <property type="entry name" value="N-ACETYLTRANSFERASE DOMAIN-CONTAINING PROTEIN"/>
    <property type="match status" value="1"/>
</dbReference>
<dbReference type="OrthoDB" id="3533156at2"/>
<evidence type="ECO:0000259" key="1">
    <source>
        <dbReference type="PROSITE" id="PS51186"/>
    </source>
</evidence>
<dbReference type="HOGENOM" id="CLU_013985_3_1_11"/>